<feature type="compositionally biased region" description="Basic and acidic residues" evidence="1">
    <location>
        <begin position="72"/>
        <end position="96"/>
    </location>
</feature>
<feature type="compositionally biased region" description="Low complexity" evidence="1">
    <location>
        <begin position="424"/>
        <end position="438"/>
    </location>
</feature>
<feature type="compositionally biased region" description="Basic and acidic residues" evidence="1">
    <location>
        <begin position="139"/>
        <end position="160"/>
    </location>
</feature>
<feature type="region of interest" description="Disordered" evidence="1">
    <location>
        <begin position="415"/>
        <end position="482"/>
    </location>
</feature>
<protein>
    <recommendedName>
        <fullName evidence="2">DUF4378 domain-containing protein</fullName>
    </recommendedName>
</protein>
<dbReference type="PANTHER" id="PTHR47212:SF17">
    <property type="entry name" value="DUF4378 DOMAIN-CONTAINING PROTEIN"/>
    <property type="match status" value="1"/>
</dbReference>
<name>A0A251S1D3_HELAN</name>
<dbReference type="OrthoDB" id="770239at2759"/>
<dbReference type="InParanoid" id="A0A251S1D3"/>
<dbReference type="EMBL" id="CM007905">
    <property type="protein sequence ID" value="OTF92517.1"/>
    <property type="molecule type" value="Genomic_DNA"/>
</dbReference>
<dbReference type="EMBL" id="MNCJ02000331">
    <property type="protein sequence ID" value="KAF5761394.1"/>
    <property type="molecule type" value="Genomic_DNA"/>
</dbReference>
<proteinExistence type="predicted"/>
<feature type="compositionally biased region" description="Basic and acidic residues" evidence="1">
    <location>
        <begin position="105"/>
        <end position="120"/>
    </location>
</feature>
<dbReference type="Pfam" id="PF14309">
    <property type="entry name" value="DUF4378"/>
    <property type="match status" value="1"/>
</dbReference>
<evidence type="ECO:0000313" key="4">
    <source>
        <dbReference type="EMBL" id="OTF92517.1"/>
    </source>
</evidence>
<evidence type="ECO:0000259" key="2">
    <source>
        <dbReference type="Pfam" id="PF14309"/>
    </source>
</evidence>
<feature type="compositionally biased region" description="Polar residues" evidence="1">
    <location>
        <begin position="161"/>
        <end position="171"/>
    </location>
</feature>
<feature type="compositionally biased region" description="Low complexity" evidence="1">
    <location>
        <begin position="52"/>
        <end position="69"/>
    </location>
</feature>
<feature type="region of interest" description="Disordered" evidence="1">
    <location>
        <begin position="139"/>
        <end position="174"/>
    </location>
</feature>
<dbReference type="PANTHER" id="PTHR47212">
    <property type="entry name" value="ADHESIN-LIKE PROTEIN, PUTATIVE (DUF3741)-RELATED"/>
    <property type="match status" value="1"/>
</dbReference>
<feature type="region of interest" description="Disordered" evidence="1">
    <location>
        <begin position="49"/>
        <end position="120"/>
    </location>
</feature>
<sequence length="672" mass="77198">MILKLKNSDFLMAKRLRHQRRAGCMSSIVSILNFRHSRVTRRLLSDHKAHMTESSTGPSSPTSEVSSLTDTEEMHQGIESPKSENSEAAHTRVKELMEEEMQMDQTEKISSRSFDNRETSQCHEFEELMNKLILIQEKRNEEQKPSFERSNSLDHKRNDSISEQPVTSKNRNFFRRRSKSHECISFNVNDTPPPSNTTNGYKVRHERSVSHFSFTEMKRKLKNAIGKSSRDSGCLEKPVVDGNSGWNSPNRDHFSSERFSRSAYGLKQDMGSRLCKSERNLNGNKEIGDMSDRVSNLYIEAKKHLHEILNNEDEDTGLIMSHSRTLGNLLCFPGYNSHSTELGRRTEPIVNESQLNEPLVNESQLNELIVNESQLNVADDDHQEPEVSDEIHQAEGVVEMSRPLSPEETEVFDVVDSTEEDELSCSPVVSPSRSSPSSNRKSEEVENTSDDRTGKPSPVSVLEPLFSDDDISPARTISRSSESSIQPLRIRFEEIVNPTKQQETCSLNHAENEESVYEYVEAVLLASDLNWDEFEQRWLSSDQILDPSLYHELQIFSSRAQHDQLLLFDTTNEILKEICDRSLAFFPGLSYCKQSIHPLPKGMDLINEVWERIESRLCCHYPRSLDQLIKKEFEISRRWMDLCSETLEVVTEVEEWIFDDMIDDTVWSLLHG</sequence>
<reference evidence="3" key="3">
    <citation type="submission" date="2020-06" db="EMBL/GenBank/DDBJ databases">
        <title>Helianthus annuus Genome sequencing and assembly Release 2.</title>
        <authorList>
            <person name="Gouzy J."/>
            <person name="Langlade N."/>
            <person name="Munos S."/>
        </authorList>
    </citation>
    <scope>NUCLEOTIDE SEQUENCE</scope>
    <source>
        <tissue evidence="3">Leaves</tissue>
    </source>
</reference>
<keyword evidence="5" id="KW-1185">Reference proteome</keyword>
<dbReference type="InterPro" id="IPR025486">
    <property type="entry name" value="DUF4378"/>
</dbReference>
<organism evidence="4 5">
    <name type="scientific">Helianthus annuus</name>
    <name type="common">Common sunflower</name>
    <dbReference type="NCBI Taxonomy" id="4232"/>
    <lineage>
        <taxon>Eukaryota</taxon>
        <taxon>Viridiplantae</taxon>
        <taxon>Streptophyta</taxon>
        <taxon>Embryophyta</taxon>
        <taxon>Tracheophyta</taxon>
        <taxon>Spermatophyta</taxon>
        <taxon>Magnoliopsida</taxon>
        <taxon>eudicotyledons</taxon>
        <taxon>Gunneridae</taxon>
        <taxon>Pentapetalae</taxon>
        <taxon>asterids</taxon>
        <taxon>campanulids</taxon>
        <taxon>Asterales</taxon>
        <taxon>Asteraceae</taxon>
        <taxon>Asteroideae</taxon>
        <taxon>Heliantheae alliance</taxon>
        <taxon>Heliantheae</taxon>
        <taxon>Helianthus</taxon>
    </lineage>
</organism>
<evidence type="ECO:0000313" key="5">
    <source>
        <dbReference type="Proteomes" id="UP000215914"/>
    </source>
</evidence>
<accession>A0A251S1D3</accession>
<reference evidence="3 5" key="1">
    <citation type="journal article" date="2017" name="Nature">
        <title>The sunflower genome provides insights into oil metabolism, flowering and Asterid evolution.</title>
        <authorList>
            <person name="Badouin H."/>
            <person name="Gouzy J."/>
            <person name="Grassa C.J."/>
            <person name="Murat F."/>
            <person name="Staton S.E."/>
            <person name="Cottret L."/>
            <person name="Lelandais-Briere C."/>
            <person name="Owens G.L."/>
            <person name="Carrere S."/>
            <person name="Mayjonade B."/>
            <person name="Legrand L."/>
            <person name="Gill N."/>
            <person name="Kane N.C."/>
            <person name="Bowers J.E."/>
            <person name="Hubner S."/>
            <person name="Bellec A."/>
            <person name="Berard A."/>
            <person name="Berges H."/>
            <person name="Blanchet N."/>
            <person name="Boniface M.C."/>
            <person name="Brunel D."/>
            <person name="Catrice O."/>
            <person name="Chaidir N."/>
            <person name="Claudel C."/>
            <person name="Donnadieu C."/>
            <person name="Faraut T."/>
            <person name="Fievet G."/>
            <person name="Helmstetter N."/>
            <person name="King M."/>
            <person name="Knapp S.J."/>
            <person name="Lai Z."/>
            <person name="Le Paslier M.C."/>
            <person name="Lippi Y."/>
            <person name="Lorenzon L."/>
            <person name="Mandel J.R."/>
            <person name="Marage G."/>
            <person name="Marchand G."/>
            <person name="Marquand E."/>
            <person name="Bret-Mestries E."/>
            <person name="Morien E."/>
            <person name="Nambeesan S."/>
            <person name="Nguyen T."/>
            <person name="Pegot-Espagnet P."/>
            <person name="Pouilly N."/>
            <person name="Raftis F."/>
            <person name="Sallet E."/>
            <person name="Schiex T."/>
            <person name="Thomas J."/>
            <person name="Vandecasteele C."/>
            <person name="Vares D."/>
            <person name="Vear F."/>
            <person name="Vautrin S."/>
            <person name="Crespi M."/>
            <person name="Mangin B."/>
            <person name="Burke J.M."/>
            <person name="Salse J."/>
            <person name="Munos S."/>
            <person name="Vincourt P."/>
            <person name="Rieseberg L.H."/>
            <person name="Langlade N.B."/>
        </authorList>
    </citation>
    <scope>NUCLEOTIDE SEQUENCE [LARGE SCALE GENOMIC DNA]</scope>
    <source>
        <strain evidence="5">cv. SF193</strain>
        <tissue evidence="3">Leaves</tissue>
    </source>
</reference>
<dbReference type="STRING" id="4232.A0A251S1D3"/>
<feature type="compositionally biased region" description="Basic and acidic residues" evidence="1">
    <location>
        <begin position="440"/>
        <end position="454"/>
    </location>
</feature>
<feature type="domain" description="DUF4378" evidence="2">
    <location>
        <begin position="517"/>
        <end position="664"/>
    </location>
</feature>
<gene>
    <name evidence="4" type="ORF">HannXRQ_Chr16g0522751</name>
    <name evidence="3" type="ORF">HanXRQr2_Chr16g0764601</name>
</gene>
<evidence type="ECO:0000313" key="3">
    <source>
        <dbReference type="EMBL" id="KAF5761394.1"/>
    </source>
</evidence>
<dbReference type="OMA" id="MTECKET"/>
<evidence type="ECO:0000256" key="1">
    <source>
        <dbReference type="SAM" id="MobiDB-lite"/>
    </source>
</evidence>
<reference evidence="4" key="2">
    <citation type="submission" date="2017-02" db="EMBL/GenBank/DDBJ databases">
        <title>Sunflower complete genome.</title>
        <authorList>
            <person name="Langlade N."/>
            <person name="Munos S."/>
        </authorList>
    </citation>
    <scope>NUCLEOTIDE SEQUENCE [LARGE SCALE GENOMIC DNA]</scope>
    <source>
        <tissue evidence="4">Leaves</tissue>
    </source>
</reference>
<dbReference type="Proteomes" id="UP000215914">
    <property type="component" value="Chromosome 16"/>
</dbReference>
<dbReference type="Gramene" id="mRNA:HanXRQr2_Chr16g0764601">
    <property type="protein sequence ID" value="mRNA:HanXRQr2_Chr16g0764601"/>
    <property type="gene ID" value="HanXRQr2_Chr16g0764601"/>
</dbReference>
<dbReference type="AlphaFoldDB" id="A0A251S1D3"/>
<dbReference type="FunCoup" id="A0A251S1D3">
    <property type="interactions" value="2348"/>
</dbReference>